<comment type="function">
    <text evidence="6 9">Catalyzes cyclization of the linear tetrapyrrole, hydroxymethylbilane, to the macrocyclic uroporphyrinogen III.</text>
</comment>
<dbReference type="EC" id="4.2.1.75" evidence="3 9"/>
<evidence type="ECO:0000256" key="8">
    <source>
        <dbReference type="ARBA" id="ARBA00048617"/>
    </source>
</evidence>
<comment type="pathway">
    <text evidence="1 9">Porphyrin-containing compound metabolism; protoporphyrin-IX biosynthesis; coproporphyrinogen-III from 5-aminolevulinate: step 3/4.</text>
</comment>
<dbReference type="EMBL" id="AFEU01000003">
    <property type="protein sequence ID" value="EIJ79063.1"/>
    <property type="molecule type" value="Genomic_DNA"/>
</dbReference>
<protein>
    <recommendedName>
        <fullName evidence="7 9">Uroporphyrinogen-III synthase</fullName>
        <ecNumber evidence="3 9">4.2.1.75</ecNumber>
    </recommendedName>
</protein>
<evidence type="ECO:0000259" key="10">
    <source>
        <dbReference type="Pfam" id="PF02602"/>
    </source>
</evidence>
<evidence type="ECO:0000256" key="9">
    <source>
        <dbReference type="RuleBase" id="RU366031"/>
    </source>
</evidence>
<dbReference type="PANTHER" id="PTHR38042:SF1">
    <property type="entry name" value="UROPORPHYRINOGEN-III SYNTHASE, CHLOROPLASTIC"/>
    <property type="match status" value="1"/>
</dbReference>
<dbReference type="PATRIC" id="fig|997296.3.peg.3357"/>
<evidence type="ECO:0000256" key="6">
    <source>
        <dbReference type="ARBA" id="ARBA00037589"/>
    </source>
</evidence>
<dbReference type="CDD" id="cd06578">
    <property type="entry name" value="HemD"/>
    <property type="match status" value="1"/>
</dbReference>
<comment type="caution">
    <text evidence="11">The sequence shown here is derived from an EMBL/GenBank/DDBJ whole genome shotgun (WGS) entry which is preliminary data.</text>
</comment>
<gene>
    <name evidence="11" type="ORF">PB1_15934</name>
</gene>
<dbReference type="SUPFAM" id="SSF69618">
    <property type="entry name" value="HemD-like"/>
    <property type="match status" value="1"/>
</dbReference>
<keyword evidence="4 9" id="KW-0456">Lyase</keyword>
<evidence type="ECO:0000313" key="11">
    <source>
        <dbReference type="EMBL" id="EIJ79063.1"/>
    </source>
</evidence>
<dbReference type="RefSeq" id="WP_004438383.1">
    <property type="nucleotide sequence ID" value="NZ_AFEU01000003.1"/>
</dbReference>
<evidence type="ECO:0000313" key="12">
    <source>
        <dbReference type="Proteomes" id="UP000010523"/>
    </source>
</evidence>
<proteinExistence type="inferred from homology"/>
<dbReference type="PANTHER" id="PTHR38042">
    <property type="entry name" value="UROPORPHYRINOGEN-III SYNTHASE, CHLOROPLASTIC"/>
    <property type="match status" value="1"/>
</dbReference>
<dbReference type="OrthoDB" id="9815856at2"/>
<dbReference type="STRING" id="997296.PB1_15934"/>
<dbReference type="InterPro" id="IPR036108">
    <property type="entry name" value="4pyrrol_syn_uPrphyn_synt_sf"/>
</dbReference>
<comment type="similarity">
    <text evidence="2 9">Belongs to the uroporphyrinogen-III synthase family.</text>
</comment>
<evidence type="ECO:0000256" key="2">
    <source>
        <dbReference type="ARBA" id="ARBA00008133"/>
    </source>
</evidence>
<dbReference type="GO" id="GO:0004852">
    <property type="term" value="F:uroporphyrinogen-III synthase activity"/>
    <property type="evidence" value="ECO:0007669"/>
    <property type="project" value="UniProtKB-UniRule"/>
</dbReference>
<name>I3DXU2_BACMT</name>
<dbReference type="AlphaFoldDB" id="I3DXU2"/>
<dbReference type="Gene3D" id="3.40.50.10090">
    <property type="match status" value="2"/>
</dbReference>
<evidence type="ECO:0000256" key="5">
    <source>
        <dbReference type="ARBA" id="ARBA00023244"/>
    </source>
</evidence>
<accession>I3DXU2</accession>
<dbReference type="InterPro" id="IPR003754">
    <property type="entry name" value="4pyrrol_synth_uPrphyn_synth"/>
</dbReference>
<evidence type="ECO:0000256" key="1">
    <source>
        <dbReference type="ARBA" id="ARBA00004772"/>
    </source>
</evidence>
<comment type="catalytic activity">
    <reaction evidence="8 9">
        <text>hydroxymethylbilane = uroporphyrinogen III + H2O</text>
        <dbReference type="Rhea" id="RHEA:18965"/>
        <dbReference type="ChEBI" id="CHEBI:15377"/>
        <dbReference type="ChEBI" id="CHEBI:57308"/>
        <dbReference type="ChEBI" id="CHEBI:57845"/>
        <dbReference type="EC" id="4.2.1.75"/>
    </reaction>
</comment>
<dbReference type="Pfam" id="PF02602">
    <property type="entry name" value="HEM4"/>
    <property type="match status" value="1"/>
</dbReference>
<evidence type="ECO:0000256" key="3">
    <source>
        <dbReference type="ARBA" id="ARBA00013109"/>
    </source>
</evidence>
<evidence type="ECO:0000256" key="7">
    <source>
        <dbReference type="ARBA" id="ARBA00040167"/>
    </source>
</evidence>
<dbReference type="eggNOG" id="COG1587">
    <property type="taxonomic scope" value="Bacteria"/>
</dbReference>
<dbReference type="GO" id="GO:0006780">
    <property type="term" value="P:uroporphyrinogen III biosynthetic process"/>
    <property type="evidence" value="ECO:0007669"/>
    <property type="project" value="UniProtKB-UniRule"/>
</dbReference>
<dbReference type="UniPathway" id="UPA00251">
    <property type="reaction ID" value="UER00320"/>
</dbReference>
<feature type="domain" description="Tetrapyrrole biosynthesis uroporphyrinogen III synthase" evidence="10">
    <location>
        <begin position="23"/>
        <end position="246"/>
    </location>
</feature>
<reference evidence="11 12" key="1">
    <citation type="journal article" date="2012" name="Appl. Environ. Microbiol.">
        <title>Genome Sequence of Thermotolerant Bacillus methanolicus: Features and Regulation Related to Methylotrophy and Production of L-Lysine and L-Glutamate from Methanol.</title>
        <authorList>
            <person name="Heggeset T.M."/>
            <person name="Krog A."/>
            <person name="Balzer S."/>
            <person name="Wentzel A."/>
            <person name="Ellingsen T.E."/>
            <person name="Brautaset T."/>
        </authorList>
    </citation>
    <scope>NUCLEOTIDE SEQUENCE [LARGE SCALE GENOMIC DNA]</scope>
    <source>
        <strain evidence="11 12">PB1</strain>
    </source>
</reference>
<dbReference type="InterPro" id="IPR039793">
    <property type="entry name" value="UROS/Hem4"/>
</dbReference>
<sequence length="257" mass="28719">MSHSLPLQGKNVLIPRGKNHTKSFAKLVRDYGGIPVEIPLIAFRPVSDTKKIREIFRNLDSYDWIIFTSSVTVDTFFSFLGDGKIVSKIAVIGEKTEQTLNEKGYKADFRPSEYVAEGFVKEFLPYVMKGLRILLPKGSLARDYITSSLKERGACVEEVVIYETYLPETSRTQLVDIVQAGKLDILTFTSSSTVIHFMEIVHANNGFEKIKDCLVACIGPVTAEKASSLGLKVDVVPNIFTIEEMVKGIVKYIENNN</sequence>
<organism evidence="11 12">
    <name type="scientific">Bacillus methanolicus PB1</name>
    <dbReference type="NCBI Taxonomy" id="997296"/>
    <lineage>
        <taxon>Bacteria</taxon>
        <taxon>Bacillati</taxon>
        <taxon>Bacillota</taxon>
        <taxon>Bacilli</taxon>
        <taxon>Bacillales</taxon>
        <taxon>Bacillaceae</taxon>
        <taxon>Bacillus</taxon>
    </lineage>
</organism>
<keyword evidence="5 9" id="KW-0627">Porphyrin biosynthesis</keyword>
<dbReference type="Proteomes" id="UP000010523">
    <property type="component" value="Unassembled WGS sequence"/>
</dbReference>
<keyword evidence="12" id="KW-1185">Reference proteome</keyword>
<evidence type="ECO:0000256" key="4">
    <source>
        <dbReference type="ARBA" id="ARBA00023239"/>
    </source>
</evidence>
<dbReference type="GO" id="GO:0006782">
    <property type="term" value="P:protoporphyrinogen IX biosynthetic process"/>
    <property type="evidence" value="ECO:0007669"/>
    <property type="project" value="UniProtKB-UniRule"/>
</dbReference>